<dbReference type="PROSITE" id="PS50878">
    <property type="entry name" value="RT_POL"/>
    <property type="match status" value="1"/>
</dbReference>
<gene>
    <name evidence="2" type="primary">RTBS</name>
</gene>
<dbReference type="InterPro" id="IPR000477">
    <property type="entry name" value="RT_dom"/>
</dbReference>
<accession>V5GR72</accession>
<evidence type="ECO:0000259" key="1">
    <source>
        <dbReference type="PROSITE" id="PS50878"/>
    </source>
</evidence>
<protein>
    <submittedName>
        <fullName evidence="2">Putative RNA-directed DNA polymerase from transposon BS</fullName>
    </submittedName>
</protein>
<evidence type="ECO:0000313" key="2">
    <source>
        <dbReference type="EMBL" id="JAB64092.1"/>
    </source>
</evidence>
<dbReference type="GO" id="GO:0003964">
    <property type="term" value="F:RNA-directed DNA polymerase activity"/>
    <property type="evidence" value="ECO:0007669"/>
    <property type="project" value="UniProtKB-KW"/>
</dbReference>
<feature type="domain" description="Reverse transcriptase" evidence="1">
    <location>
        <begin position="371"/>
        <end position="620"/>
    </location>
</feature>
<dbReference type="Pfam" id="PF00078">
    <property type="entry name" value="RVT_1"/>
    <property type="match status" value="1"/>
</dbReference>
<name>V5GR72_ANOGL</name>
<dbReference type="InterPro" id="IPR036691">
    <property type="entry name" value="Endo/exonu/phosph_ase_sf"/>
</dbReference>
<keyword evidence="2" id="KW-0808">Transferase</keyword>
<dbReference type="SUPFAM" id="SSF56219">
    <property type="entry name" value="DNase I-like"/>
    <property type="match status" value="1"/>
</dbReference>
<dbReference type="EMBL" id="GALX01004374">
    <property type="protein sequence ID" value="JAB64092.1"/>
    <property type="molecule type" value="Transcribed_RNA"/>
</dbReference>
<reference evidence="2" key="1">
    <citation type="submission" date="2013-07" db="EMBL/GenBank/DDBJ databases">
        <title>Midgut Transcriptome Profiling of Anoplphora glabripennis, a Lignocellulose Degrading, Wood-Boring Cerambycid.</title>
        <authorList>
            <person name="Scully E.D."/>
            <person name="Hoover K."/>
            <person name="Carlson J.E."/>
            <person name="Tien M."/>
            <person name="Geib S.M."/>
        </authorList>
    </citation>
    <scope>NUCLEOTIDE SEQUENCE</scope>
</reference>
<dbReference type="InterPro" id="IPR043502">
    <property type="entry name" value="DNA/RNA_pol_sf"/>
</dbReference>
<keyword evidence="2" id="KW-0548">Nucleotidyltransferase</keyword>
<proteinExistence type="predicted"/>
<keyword evidence="2" id="KW-0695">RNA-directed DNA polymerase</keyword>
<dbReference type="AlphaFoldDB" id="V5GR72"/>
<feature type="non-terminal residue" evidence="2">
    <location>
        <position position="1"/>
    </location>
</feature>
<sequence>AEVVDKNTVVIAVYRSSTSGDILLFKRNFESLIDHLLYIYKHIVIMGDVNLDIDANSLHSNDIRNILSMYGISYLIREPTRVTASSSSCLDNILTNFTLDSLTFGTCDLHLSDHLGVFLNVQAGLAADCTGSVTTRIINANNITFFASSVEETKWEDFYNFNCSDLATSMLNVMHDIAETSFPLKSVPNRHVGVRWFNDKLRKMRLELLHVKALFDSDKSANNWKAYCDLKKSYKKAIKVEKRNTYSFEINNSVNKAKSIWNIVNSERKIKKSIFCPNNLSAVDYNIYLSNICNNILPTIEDSFSDFKEFLIRAPKPSCSFFMLPISDADVRNAFNNLKNCSGLDYYGLNSLMIKACMECLIEPITVLFNKCVDEGIWPDSLKICKIFPLHKKGDLDCMENFRPIATVPVVSKLFEIIIKHRLTTYFESKHIFSDAQYGFRKNRSTLKALTALVEAIVQGFDAGIHSNAKMCDLTKAFDCVNVDILLYKLDYYGVRGNMFDLLASYLTNRQQYVCVNDCESGLLTVESGVPQGSVLGPILFLIFINDLPYSIGDATCIVFADDTTLIARGDDLISNSFRAAQNWFSANKLKLNVSKTQSVLFSTDKRVESSTCNLLGLTLDTRLIWSSHIDRLCSRLSSQIFCIRQMRRCLSSDVLRTVYFAVFHSHLMYGVTLWGNSQSSHRVFILQKAAVRTIEGAPYRATCLPLFQKYRIMTALYLYFPNFIANTP</sequence>
<dbReference type="CDD" id="cd01650">
    <property type="entry name" value="RT_nLTR_like"/>
    <property type="match status" value="1"/>
</dbReference>
<dbReference type="SUPFAM" id="SSF56672">
    <property type="entry name" value="DNA/RNA polymerases"/>
    <property type="match status" value="1"/>
</dbReference>
<organism evidence="2">
    <name type="scientific">Anoplophora glabripennis</name>
    <name type="common">Asian longhorn beetle</name>
    <name type="synonym">Anoplophora nobilis</name>
    <dbReference type="NCBI Taxonomy" id="217634"/>
    <lineage>
        <taxon>Eukaryota</taxon>
        <taxon>Metazoa</taxon>
        <taxon>Ecdysozoa</taxon>
        <taxon>Arthropoda</taxon>
        <taxon>Hexapoda</taxon>
        <taxon>Insecta</taxon>
        <taxon>Pterygota</taxon>
        <taxon>Neoptera</taxon>
        <taxon>Endopterygota</taxon>
        <taxon>Coleoptera</taxon>
        <taxon>Polyphaga</taxon>
        <taxon>Cucujiformia</taxon>
        <taxon>Chrysomeloidea</taxon>
        <taxon>Cerambycidae</taxon>
        <taxon>Lamiinae</taxon>
        <taxon>Lamiini</taxon>
        <taxon>Anoplophora</taxon>
    </lineage>
</organism>
<dbReference type="Gene3D" id="3.60.10.10">
    <property type="entry name" value="Endonuclease/exonuclease/phosphatase"/>
    <property type="match status" value="1"/>
</dbReference>
<dbReference type="PANTHER" id="PTHR33332">
    <property type="entry name" value="REVERSE TRANSCRIPTASE DOMAIN-CONTAINING PROTEIN"/>
    <property type="match status" value="1"/>
</dbReference>